<comment type="caution">
    <text evidence="5">The sequence shown here is derived from an EMBL/GenBank/DDBJ whole genome shotgun (WGS) entry which is preliminary data.</text>
</comment>
<dbReference type="PANTHER" id="PTHR30363">
    <property type="entry name" value="HTH-TYPE TRANSCRIPTIONAL REGULATOR SRLR-RELATED"/>
    <property type="match status" value="1"/>
</dbReference>
<gene>
    <name evidence="5" type="ORF">DS745_13130</name>
</gene>
<dbReference type="InterPro" id="IPR050313">
    <property type="entry name" value="Carb_Metab_HTH_regulators"/>
</dbReference>
<keyword evidence="1" id="KW-0805">Transcription regulation</keyword>
<dbReference type="PANTHER" id="PTHR30363:SF56">
    <property type="entry name" value="TRANSCRIPTIONAL REGULATOR, DEOR FAMILY"/>
    <property type="match status" value="1"/>
</dbReference>
<dbReference type="InterPro" id="IPR037171">
    <property type="entry name" value="NagB/RpiA_transferase-like"/>
</dbReference>
<dbReference type="GO" id="GO:0003677">
    <property type="term" value="F:DNA binding"/>
    <property type="evidence" value="ECO:0007669"/>
    <property type="project" value="UniProtKB-KW"/>
</dbReference>
<evidence type="ECO:0000256" key="2">
    <source>
        <dbReference type="ARBA" id="ARBA00023125"/>
    </source>
</evidence>
<dbReference type="Pfam" id="PF00455">
    <property type="entry name" value="DeoRC"/>
    <property type="match status" value="1"/>
</dbReference>
<dbReference type="Gene3D" id="3.40.50.1360">
    <property type="match status" value="1"/>
</dbReference>
<sequence length="250" mass="28212">MLTPERHRIILDLLANKEVVKLQEFVDATESSESTIRRDLSQLESEKKLKRVHGGASLLQQKGEELSVLEKSTKNVEEKELIARYAASLIRDNDCIYLDAGTTAFLMIPHIQANKVKVVTNGLTHLESLLEHDIETYITGGLIKPKTRALIGRGAIEGIEQYRFDKCFIGVNGIHNEFGYTTPDPEEATVKKRVMNLSQQCFILADHSKFNEITFSKIADLQHATILTNENEEDILKDYLTKTTIKVVTT</sequence>
<dbReference type="PROSITE" id="PS51000">
    <property type="entry name" value="HTH_DEOR_2"/>
    <property type="match status" value="1"/>
</dbReference>
<keyword evidence="2" id="KW-0238">DNA-binding</keyword>
<dbReference type="SUPFAM" id="SSF46785">
    <property type="entry name" value="Winged helix' DNA-binding domain"/>
    <property type="match status" value="1"/>
</dbReference>
<dbReference type="OrthoDB" id="9797223at2"/>
<dbReference type="SMART" id="SM00420">
    <property type="entry name" value="HTH_DEOR"/>
    <property type="match status" value="1"/>
</dbReference>
<dbReference type="InterPro" id="IPR018356">
    <property type="entry name" value="Tscrpt_reg_HTH_DeoR_CS"/>
</dbReference>
<proteinExistence type="predicted"/>
<evidence type="ECO:0000256" key="1">
    <source>
        <dbReference type="ARBA" id="ARBA00023015"/>
    </source>
</evidence>
<keyword evidence="6" id="KW-1185">Reference proteome</keyword>
<evidence type="ECO:0000259" key="4">
    <source>
        <dbReference type="PROSITE" id="PS51000"/>
    </source>
</evidence>
<dbReference type="InterPro" id="IPR001034">
    <property type="entry name" value="DeoR_HTH"/>
</dbReference>
<keyword evidence="3" id="KW-0804">Transcription</keyword>
<dbReference type="AlphaFoldDB" id="A0A4V1LG98"/>
<feature type="domain" description="HTH deoR-type" evidence="4">
    <location>
        <begin position="3"/>
        <end position="58"/>
    </location>
</feature>
<name>A0A4V1LG98_9BACI</name>
<dbReference type="PRINTS" id="PR00037">
    <property type="entry name" value="HTHLACR"/>
</dbReference>
<dbReference type="RefSeq" id="WP_129078678.1">
    <property type="nucleotide sequence ID" value="NZ_QOUX01000042.1"/>
</dbReference>
<organism evidence="5 6">
    <name type="scientific">Anaerobacillus alkaliphilus</name>
    <dbReference type="NCBI Taxonomy" id="1548597"/>
    <lineage>
        <taxon>Bacteria</taxon>
        <taxon>Bacillati</taxon>
        <taxon>Bacillota</taxon>
        <taxon>Bacilli</taxon>
        <taxon>Bacillales</taxon>
        <taxon>Bacillaceae</taxon>
        <taxon>Anaerobacillus</taxon>
    </lineage>
</organism>
<dbReference type="SUPFAM" id="SSF100950">
    <property type="entry name" value="NagB/RpiA/CoA transferase-like"/>
    <property type="match status" value="1"/>
</dbReference>
<accession>A0A4V1LG98</accession>
<evidence type="ECO:0000256" key="3">
    <source>
        <dbReference type="ARBA" id="ARBA00023163"/>
    </source>
</evidence>
<reference evidence="5 6" key="1">
    <citation type="journal article" date="2019" name="Int. J. Syst. Evol. Microbiol.">
        <title>Anaerobacillus alkaliphilus sp. nov., a novel alkaliphilic and moderately halophilic bacterium.</title>
        <authorList>
            <person name="Borsodi A.K."/>
            <person name="Aszalos J.M."/>
            <person name="Bihari P."/>
            <person name="Nagy I."/>
            <person name="Schumann P."/>
            <person name="Sproer C."/>
            <person name="Kovacs A.L."/>
            <person name="Boka K."/>
            <person name="Dobosy P."/>
            <person name="Ovari M."/>
            <person name="Szili-Kovacs T."/>
            <person name="Toth E."/>
        </authorList>
    </citation>
    <scope>NUCLEOTIDE SEQUENCE [LARGE SCALE GENOMIC DNA]</scope>
    <source>
        <strain evidence="5 6">B16-10</strain>
    </source>
</reference>
<protein>
    <submittedName>
        <fullName evidence="5">DeoR/GlpR transcriptional regulator</fullName>
    </submittedName>
</protein>
<evidence type="ECO:0000313" key="5">
    <source>
        <dbReference type="EMBL" id="RXI99821.1"/>
    </source>
</evidence>
<evidence type="ECO:0000313" key="6">
    <source>
        <dbReference type="Proteomes" id="UP000290649"/>
    </source>
</evidence>
<dbReference type="SMART" id="SM01134">
    <property type="entry name" value="DeoRC"/>
    <property type="match status" value="1"/>
</dbReference>
<dbReference type="EMBL" id="QOUX01000042">
    <property type="protein sequence ID" value="RXI99821.1"/>
    <property type="molecule type" value="Genomic_DNA"/>
</dbReference>
<dbReference type="InterPro" id="IPR014036">
    <property type="entry name" value="DeoR-like_C"/>
</dbReference>
<dbReference type="Pfam" id="PF08220">
    <property type="entry name" value="HTH_DeoR"/>
    <property type="match status" value="1"/>
</dbReference>
<dbReference type="GO" id="GO:0003700">
    <property type="term" value="F:DNA-binding transcription factor activity"/>
    <property type="evidence" value="ECO:0007669"/>
    <property type="project" value="InterPro"/>
</dbReference>
<dbReference type="PROSITE" id="PS00894">
    <property type="entry name" value="HTH_DEOR_1"/>
    <property type="match status" value="1"/>
</dbReference>
<dbReference type="InterPro" id="IPR036390">
    <property type="entry name" value="WH_DNA-bd_sf"/>
</dbReference>
<dbReference type="Proteomes" id="UP000290649">
    <property type="component" value="Unassembled WGS sequence"/>
</dbReference>